<dbReference type="Pfam" id="PF13970">
    <property type="entry name" value="DUF4221"/>
    <property type="match status" value="1"/>
</dbReference>
<gene>
    <name evidence="2" type="ORF">Ataiwa_21310</name>
</gene>
<organism evidence="2 3">
    <name type="scientific">Algoriphagus taiwanensis</name>
    <dbReference type="NCBI Taxonomy" id="1445656"/>
    <lineage>
        <taxon>Bacteria</taxon>
        <taxon>Pseudomonadati</taxon>
        <taxon>Bacteroidota</taxon>
        <taxon>Cytophagia</taxon>
        <taxon>Cytophagales</taxon>
        <taxon>Cyclobacteriaceae</taxon>
        <taxon>Algoriphagus</taxon>
    </lineage>
</organism>
<keyword evidence="3" id="KW-1185">Reference proteome</keyword>
<comment type="caution">
    <text evidence="2">The sequence shown here is derived from an EMBL/GenBank/DDBJ whole genome shotgun (WGS) entry which is preliminary data.</text>
</comment>
<feature type="signal peptide" evidence="1">
    <location>
        <begin position="1"/>
        <end position="20"/>
    </location>
</feature>
<proteinExistence type="predicted"/>
<reference evidence="2 3" key="1">
    <citation type="submission" date="2023-08" db="EMBL/GenBank/DDBJ databases">
        <title>Draft genome sequence of Algoriphagus taiwanensis.</title>
        <authorList>
            <person name="Takatani N."/>
            <person name="Hosokawa M."/>
            <person name="Sawabe T."/>
        </authorList>
    </citation>
    <scope>NUCLEOTIDE SEQUENCE [LARGE SCALE GENOMIC DNA]</scope>
    <source>
        <strain evidence="2 3">JCM 19755</strain>
    </source>
</reference>
<dbReference type="InterPro" id="IPR025316">
    <property type="entry name" value="DUF4221"/>
</dbReference>
<dbReference type="EMBL" id="BTPE01000006">
    <property type="protein sequence ID" value="GMQ33859.1"/>
    <property type="molecule type" value="Genomic_DNA"/>
</dbReference>
<dbReference type="Proteomes" id="UP001307705">
    <property type="component" value="Unassembled WGS sequence"/>
</dbReference>
<evidence type="ECO:0000256" key="1">
    <source>
        <dbReference type="SAM" id="SignalP"/>
    </source>
</evidence>
<name>A0ABQ6Q0X7_9BACT</name>
<protein>
    <recommendedName>
        <fullName evidence="4">DUF4221 domain-containing protein</fullName>
    </recommendedName>
</protein>
<feature type="chain" id="PRO_5045436610" description="DUF4221 domain-containing protein" evidence="1">
    <location>
        <begin position="21"/>
        <end position="374"/>
    </location>
</feature>
<evidence type="ECO:0000313" key="2">
    <source>
        <dbReference type="EMBL" id="GMQ33859.1"/>
    </source>
</evidence>
<sequence length="374" mass="42400">MRKLAVLLLLPLIFSCGSQSSEESKSGNILENLTVTIDTVMIDSKEEFLFLQWGLNGSTISRDQGLLFNFNLQDFELEQIDLESRGLLKKIKMEREGPLGTGDAQLIQTDNQGNIYFIGLWELRIFNPGLDSMRMIKLTPETLSGLDPEDAVGSEALITADGKSFISTYFSKGQAQAGMLVISMDDLTVRKYPFDLGKKLEPFTFRLIEGGALRMSTMERIFLTEVGEQVLISSAHFNEVYILDLAKDTLMLKIHHSQLTSDQKKIPEKSTAESFRELEDLMAESGDQVRFGSYVFDPEERRIWRFSQEPESSKEGKKNYKNVVTLFDMDLNQLGETTLFISPEMPLFLKDGKLWSYVNVNDELGFAVMELKLD</sequence>
<accession>A0ABQ6Q0X7</accession>
<keyword evidence="1" id="KW-0732">Signal</keyword>
<dbReference type="RefSeq" id="WP_338228691.1">
    <property type="nucleotide sequence ID" value="NZ_BTPE01000006.1"/>
</dbReference>
<evidence type="ECO:0008006" key="4">
    <source>
        <dbReference type="Google" id="ProtNLM"/>
    </source>
</evidence>
<dbReference type="PROSITE" id="PS51257">
    <property type="entry name" value="PROKAR_LIPOPROTEIN"/>
    <property type="match status" value="1"/>
</dbReference>
<evidence type="ECO:0000313" key="3">
    <source>
        <dbReference type="Proteomes" id="UP001307705"/>
    </source>
</evidence>